<dbReference type="EMBL" id="LAZR01000066">
    <property type="protein sequence ID" value="KKN96139.1"/>
    <property type="molecule type" value="Genomic_DNA"/>
</dbReference>
<evidence type="ECO:0008006" key="2">
    <source>
        <dbReference type="Google" id="ProtNLM"/>
    </source>
</evidence>
<protein>
    <recommendedName>
        <fullName evidence="2">Arc-like DNA binding domain-containing protein</fullName>
    </recommendedName>
</protein>
<dbReference type="AlphaFoldDB" id="A0A0F9UWK0"/>
<dbReference type="InterPro" id="IPR010985">
    <property type="entry name" value="Ribbon_hlx_hlx"/>
</dbReference>
<organism evidence="1">
    <name type="scientific">marine sediment metagenome</name>
    <dbReference type="NCBI Taxonomy" id="412755"/>
    <lineage>
        <taxon>unclassified sequences</taxon>
        <taxon>metagenomes</taxon>
        <taxon>ecological metagenomes</taxon>
    </lineage>
</organism>
<dbReference type="GO" id="GO:0006355">
    <property type="term" value="P:regulation of DNA-templated transcription"/>
    <property type="evidence" value="ECO:0007669"/>
    <property type="project" value="InterPro"/>
</dbReference>
<dbReference type="Gene3D" id="1.10.1220.10">
    <property type="entry name" value="Met repressor-like"/>
    <property type="match status" value="1"/>
</dbReference>
<proteinExistence type="predicted"/>
<accession>A0A0F9UWK0</accession>
<reference evidence="1" key="1">
    <citation type="journal article" date="2015" name="Nature">
        <title>Complex archaea that bridge the gap between prokaryotes and eukaryotes.</title>
        <authorList>
            <person name="Spang A."/>
            <person name="Saw J.H."/>
            <person name="Jorgensen S.L."/>
            <person name="Zaremba-Niedzwiedzka K."/>
            <person name="Martijn J."/>
            <person name="Lind A.E."/>
            <person name="van Eijk R."/>
            <person name="Schleper C."/>
            <person name="Guy L."/>
            <person name="Ettema T.J."/>
        </authorList>
    </citation>
    <scope>NUCLEOTIDE SEQUENCE</scope>
</reference>
<comment type="caution">
    <text evidence="1">The sequence shown here is derived from an EMBL/GenBank/DDBJ whole genome shotgun (WGS) entry which is preliminary data.</text>
</comment>
<gene>
    <name evidence="1" type="ORF">LCGC14_0170680</name>
</gene>
<dbReference type="SUPFAM" id="SSF47598">
    <property type="entry name" value="Ribbon-helix-helix"/>
    <property type="match status" value="1"/>
</dbReference>
<name>A0A0F9UWK0_9ZZZZ</name>
<evidence type="ECO:0000313" key="1">
    <source>
        <dbReference type="EMBL" id="KKN96139.1"/>
    </source>
</evidence>
<dbReference type="InterPro" id="IPR013321">
    <property type="entry name" value="Arc_rbn_hlx_hlx"/>
</dbReference>
<sequence length="221" mass="24974">MSPAGRSHYLQGAPIPCGYPLWEFEVCSQRLSQLLRCPYNLLKRSNMDGPTLRKKTRTRTQVAHITIPPKMRERLERSSEGAYRTLNMQVQYLVASSLQREPVLPEHEDTSLYISPDGVTCRLPLRFDKDLYDLITAAAAARSASISAEVRTRLELAMNVEDARAENWAELENQINAVLQSGCLNSLQQSALSEKLAQCQLDSHNDKTTPFSTLSIQWRNP</sequence>